<sequence length="145" mass="16044">MPPRPPPTRAEYPVSVPLQTRWADNDLYGHVNNAAYYTYFDTAVNTYLIQAGVLDIHAGDVIGLVVETGCVYFAPLAFPEPLSVGLKVAKLGRSSVRYELAVFREGEDMAAAAAHFVHVYVDRQTRRPLEVSGELRRVLEGLLVV</sequence>
<dbReference type="KEGG" id="dph:EHF33_13320"/>
<organism evidence="3 4">
    <name type="scientific">Deinococcus psychrotolerans</name>
    <dbReference type="NCBI Taxonomy" id="2489213"/>
    <lineage>
        <taxon>Bacteria</taxon>
        <taxon>Thermotogati</taxon>
        <taxon>Deinococcota</taxon>
        <taxon>Deinococci</taxon>
        <taxon>Deinococcales</taxon>
        <taxon>Deinococcaceae</taxon>
        <taxon>Deinococcus</taxon>
    </lineage>
</organism>
<protein>
    <submittedName>
        <fullName evidence="3">Acyl-CoA thioesterase</fullName>
    </submittedName>
</protein>
<evidence type="ECO:0000256" key="2">
    <source>
        <dbReference type="ARBA" id="ARBA00022801"/>
    </source>
</evidence>
<dbReference type="EMBL" id="CP034183">
    <property type="protein sequence ID" value="AZI43604.1"/>
    <property type="molecule type" value="Genomic_DNA"/>
</dbReference>
<dbReference type="InterPro" id="IPR050563">
    <property type="entry name" value="4-hydroxybenzoyl-CoA_TE"/>
</dbReference>
<keyword evidence="2" id="KW-0378">Hydrolase</keyword>
<comment type="similarity">
    <text evidence="1">Belongs to the 4-hydroxybenzoyl-CoA thioesterase family.</text>
</comment>
<dbReference type="Pfam" id="PF13279">
    <property type="entry name" value="4HBT_2"/>
    <property type="match status" value="1"/>
</dbReference>
<dbReference type="CDD" id="cd00586">
    <property type="entry name" value="4HBT"/>
    <property type="match status" value="1"/>
</dbReference>
<dbReference type="Proteomes" id="UP000276417">
    <property type="component" value="Chromosome 1"/>
</dbReference>
<evidence type="ECO:0000313" key="4">
    <source>
        <dbReference type="Proteomes" id="UP000276417"/>
    </source>
</evidence>
<dbReference type="SUPFAM" id="SSF54637">
    <property type="entry name" value="Thioesterase/thiol ester dehydrase-isomerase"/>
    <property type="match status" value="1"/>
</dbReference>
<evidence type="ECO:0000256" key="1">
    <source>
        <dbReference type="ARBA" id="ARBA00005953"/>
    </source>
</evidence>
<reference evidence="3 4" key="1">
    <citation type="submission" date="2018-11" db="EMBL/GenBank/DDBJ databases">
        <title>Deinococcus shelandsis sp. nov., isolated from South Shetland Islands soil of Antarctica.</title>
        <authorList>
            <person name="Tian J."/>
        </authorList>
    </citation>
    <scope>NUCLEOTIDE SEQUENCE [LARGE SCALE GENOMIC DNA]</scope>
    <source>
        <strain evidence="3 4">S14-83T</strain>
    </source>
</reference>
<dbReference type="OrthoDB" id="9799036at2"/>
<dbReference type="PANTHER" id="PTHR31793">
    <property type="entry name" value="4-HYDROXYBENZOYL-COA THIOESTERASE FAMILY MEMBER"/>
    <property type="match status" value="1"/>
</dbReference>
<accession>A0A3G8YLY9</accession>
<dbReference type="Gene3D" id="3.10.129.10">
    <property type="entry name" value="Hotdog Thioesterase"/>
    <property type="match status" value="1"/>
</dbReference>
<keyword evidence="4" id="KW-1185">Reference proteome</keyword>
<dbReference type="AlphaFoldDB" id="A0A3G8YLY9"/>
<name>A0A3G8YLY9_9DEIO</name>
<dbReference type="PANTHER" id="PTHR31793:SF27">
    <property type="entry name" value="NOVEL THIOESTERASE SUPERFAMILY DOMAIN AND SAPOSIN A-TYPE DOMAIN CONTAINING PROTEIN (0610012H03RIK)"/>
    <property type="match status" value="1"/>
</dbReference>
<evidence type="ECO:0000313" key="3">
    <source>
        <dbReference type="EMBL" id="AZI43604.1"/>
    </source>
</evidence>
<dbReference type="GO" id="GO:0047617">
    <property type="term" value="F:fatty acyl-CoA hydrolase activity"/>
    <property type="evidence" value="ECO:0007669"/>
    <property type="project" value="TreeGrafter"/>
</dbReference>
<dbReference type="RefSeq" id="WP_124872464.1">
    <property type="nucleotide sequence ID" value="NZ_CP034183.1"/>
</dbReference>
<dbReference type="InterPro" id="IPR029069">
    <property type="entry name" value="HotDog_dom_sf"/>
</dbReference>
<proteinExistence type="inferred from homology"/>
<gene>
    <name evidence="3" type="ORF">EHF33_13320</name>
</gene>